<gene>
    <name evidence="1" type="ORF">DM02DRAFT_722456</name>
</gene>
<evidence type="ECO:0008006" key="3">
    <source>
        <dbReference type="Google" id="ProtNLM"/>
    </source>
</evidence>
<dbReference type="PANTHER" id="PTHR46082">
    <property type="entry name" value="ATP/GTP-BINDING PROTEIN-RELATED"/>
    <property type="match status" value="1"/>
</dbReference>
<dbReference type="Gene3D" id="1.25.40.10">
    <property type="entry name" value="Tetratricopeptide repeat domain"/>
    <property type="match status" value="2"/>
</dbReference>
<dbReference type="EMBL" id="KZ805989">
    <property type="protein sequence ID" value="PVH91024.1"/>
    <property type="molecule type" value="Genomic_DNA"/>
</dbReference>
<accession>A0A2V1D195</accession>
<sequence>MVGHAYHLRGRWDAAEELEVQVMETSKKKLGADHPSTLTSMANLASTYRNQGRWDAAEELEVQVMETSKKKLGADHPDTLTSMANLAATYRNQGRHTLTSMNNLAFTLKGQGLTNKAISLMENCCKLQAVVLGPQHPYTISSREALTTWRLEVRELSERNYS</sequence>
<dbReference type="PANTHER" id="PTHR46082:SF11">
    <property type="entry name" value="AAA+ ATPASE DOMAIN-CONTAINING PROTEIN-RELATED"/>
    <property type="match status" value="1"/>
</dbReference>
<dbReference type="SUPFAM" id="SSF48452">
    <property type="entry name" value="TPR-like"/>
    <property type="match status" value="1"/>
</dbReference>
<dbReference type="InterPro" id="IPR011990">
    <property type="entry name" value="TPR-like_helical_dom_sf"/>
</dbReference>
<proteinExistence type="predicted"/>
<reference evidence="1 2" key="1">
    <citation type="journal article" date="2018" name="Sci. Rep.">
        <title>Comparative genomics provides insights into the lifestyle and reveals functional heterogeneity of dark septate endophytic fungi.</title>
        <authorList>
            <person name="Knapp D.G."/>
            <person name="Nemeth J.B."/>
            <person name="Barry K."/>
            <person name="Hainaut M."/>
            <person name="Henrissat B."/>
            <person name="Johnson J."/>
            <person name="Kuo A."/>
            <person name="Lim J.H.P."/>
            <person name="Lipzen A."/>
            <person name="Nolan M."/>
            <person name="Ohm R.A."/>
            <person name="Tamas L."/>
            <person name="Grigoriev I.V."/>
            <person name="Spatafora J.W."/>
            <person name="Nagy L.G."/>
            <person name="Kovacs G.M."/>
        </authorList>
    </citation>
    <scope>NUCLEOTIDE SEQUENCE [LARGE SCALE GENOMIC DNA]</scope>
    <source>
        <strain evidence="1 2">DSE2036</strain>
    </source>
</reference>
<dbReference type="InterPro" id="IPR053137">
    <property type="entry name" value="NLR-like"/>
</dbReference>
<dbReference type="Proteomes" id="UP000244855">
    <property type="component" value="Unassembled WGS sequence"/>
</dbReference>
<dbReference type="Pfam" id="PF13374">
    <property type="entry name" value="TPR_10"/>
    <property type="match status" value="4"/>
</dbReference>
<evidence type="ECO:0000313" key="1">
    <source>
        <dbReference type="EMBL" id="PVH91024.1"/>
    </source>
</evidence>
<dbReference type="OrthoDB" id="5986190at2759"/>
<protein>
    <recommendedName>
        <fullName evidence="3">TPR-like protein</fullName>
    </recommendedName>
</protein>
<dbReference type="STRING" id="97972.A0A2V1D195"/>
<evidence type="ECO:0000313" key="2">
    <source>
        <dbReference type="Proteomes" id="UP000244855"/>
    </source>
</evidence>
<name>A0A2V1D195_9PLEO</name>
<organism evidence="1 2">
    <name type="scientific">Periconia macrospinosa</name>
    <dbReference type="NCBI Taxonomy" id="97972"/>
    <lineage>
        <taxon>Eukaryota</taxon>
        <taxon>Fungi</taxon>
        <taxon>Dikarya</taxon>
        <taxon>Ascomycota</taxon>
        <taxon>Pezizomycotina</taxon>
        <taxon>Dothideomycetes</taxon>
        <taxon>Pleosporomycetidae</taxon>
        <taxon>Pleosporales</taxon>
        <taxon>Massarineae</taxon>
        <taxon>Periconiaceae</taxon>
        <taxon>Periconia</taxon>
    </lineage>
</organism>
<dbReference type="AlphaFoldDB" id="A0A2V1D195"/>
<keyword evidence="2" id="KW-1185">Reference proteome</keyword>